<organism evidence="2">
    <name type="scientific">uncultured Caudovirales phage</name>
    <dbReference type="NCBI Taxonomy" id="2100421"/>
    <lineage>
        <taxon>Viruses</taxon>
        <taxon>Duplodnaviria</taxon>
        <taxon>Heunggongvirae</taxon>
        <taxon>Uroviricota</taxon>
        <taxon>Caudoviricetes</taxon>
        <taxon>Peduoviridae</taxon>
        <taxon>Maltschvirus</taxon>
        <taxon>Maltschvirus maltsch</taxon>
    </lineage>
</organism>
<dbReference type="GO" id="GO:0016747">
    <property type="term" value="F:acyltransferase activity, transferring groups other than amino-acyl groups"/>
    <property type="evidence" value="ECO:0007669"/>
    <property type="project" value="InterPro"/>
</dbReference>
<sequence length="144" mass="16860">MKLLKIYSKGKILNIDAYIQLQELDRTNPNFKGCGNEFKQNRDWWVILDKKKTIVAYCGSIYTQGICIFNRAWVDKRFRGLGIHKKLIKIRLKAAKENCYIAITYTTKDNYPSANNLISCGFKFYFPEYAYGGDEMLYFHKNLG</sequence>
<name>A0A6J5NF97_9CAUD</name>
<dbReference type="Pfam" id="PF00583">
    <property type="entry name" value="Acetyltransf_1"/>
    <property type="match status" value="1"/>
</dbReference>
<dbReference type="InterPro" id="IPR000182">
    <property type="entry name" value="GNAT_dom"/>
</dbReference>
<dbReference type="PROSITE" id="PS51186">
    <property type="entry name" value="GNAT"/>
    <property type="match status" value="1"/>
</dbReference>
<evidence type="ECO:0000313" key="2">
    <source>
        <dbReference type="EMBL" id="CAB4157583.1"/>
    </source>
</evidence>
<dbReference type="Gene3D" id="3.40.630.30">
    <property type="match status" value="1"/>
</dbReference>
<feature type="domain" description="N-acetyltransferase" evidence="1">
    <location>
        <begin position="5"/>
        <end position="144"/>
    </location>
</feature>
<protein>
    <submittedName>
        <fullName evidence="2">GNAT domain containing protein</fullName>
    </submittedName>
</protein>
<reference evidence="2" key="1">
    <citation type="submission" date="2020-04" db="EMBL/GenBank/DDBJ databases">
        <authorList>
            <person name="Chiriac C."/>
            <person name="Salcher M."/>
            <person name="Ghai R."/>
            <person name="Kavagutti S V."/>
        </authorList>
    </citation>
    <scope>NUCLEOTIDE SEQUENCE</scope>
</reference>
<dbReference type="SUPFAM" id="SSF55729">
    <property type="entry name" value="Acyl-CoA N-acyltransferases (Nat)"/>
    <property type="match status" value="1"/>
</dbReference>
<dbReference type="EMBL" id="LR796662">
    <property type="protein sequence ID" value="CAB4157583.1"/>
    <property type="molecule type" value="Genomic_DNA"/>
</dbReference>
<proteinExistence type="predicted"/>
<dbReference type="InterPro" id="IPR016181">
    <property type="entry name" value="Acyl_CoA_acyltransferase"/>
</dbReference>
<evidence type="ECO:0000259" key="1">
    <source>
        <dbReference type="PROSITE" id="PS51186"/>
    </source>
</evidence>
<accession>A0A6J5NF97</accession>
<gene>
    <name evidence="2" type="ORF">UFOVP690_32</name>
</gene>